<sequence length="312" mass="35641">IASTIKLNSITGTELPNKAKMDIFERDKVLKALEKTLECTVCLGTLTPPLVVCCNNHCVCSSCGQALKECPTCRMEMANNVKYPIVLDNILYEIPRKCEFSEHCKVFMPGPELKEHMEICLYRLISCEILSCSWKGEYKTLYEHVKTNHQDLLIENGNVTFTDFSVDESYYSVKLISSLGCLFWMYTKNDPTKGMYKVFVIHIALDKREFESQTEFITEDIKYLQKIKVLGQVVNIDETFSSGNILIMPSEALVPFINDEKQLIYKINISEITTTIESNPMAEIESSEEENKNGLLNILKRIDNKALCDFCK</sequence>
<proteinExistence type="predicted"/>
<dbReference type="GO" id="GO:0031624">
    <property type="term" value="F:ubiquitin conjugating enzyme binding"/>
    <property type="evidence" value="ECO:0007669"/>
    <property type="project" value="TreeGrafter"/>
</dbReference>
<dbReference type="PANTHER" id="PTHR45877:SF2">
    <property type="entry name" value="E3 UBIQUITIN-PROTEIN LIGASE SINA-RELATED"/>
    <property type="match status" value="1"/>
</dbReference>
<dbReference type="Pfam" id="PF21361">
    <property type="entry name" value="Sina_ZnF"/>
    <property type="match status" value="1"/>
</dbReference>
<dbReference type="InterPro" id="IPR013083">
    <property type="entry name" value="Znf_RING/FYVE/PHD"/>
</dbReference>
<accession>A0A1B6CDI7</accession>
<gene>
    <name evidence="5" type="ORF">g.32985</name>
</gene>
<dbReference type="GO" id="GO:0061630">
    <property type="term" value="F:ubiquitin protein ligase activity"/>
    <property type="evidence" value="ECO:0007669"/>
    <property type="project" value="TreeGrafter"/>
</dbReference>
<evidence type="ECO:0000256" key="2">
    <source>
        <dbReference type="ARBA" id="ARBA00022833"/>
    </source>
</evidence>
<dbReference type="SUPFAM" id="SSF57850">
    <property type="entry name" value="RING/U-box"/>
    <property type="match status" value="1"/>
</dbReference>
<organism evidence="5">
    <name type="scientific">Clastoptera arizonana</name>
    <name type="common">Arizona spittle bug</name>
    <dbReference type="NCBI Taxonomy" id="38151"/>
    <lineage>
        <taxon>Eukaryota</taxon>
        <taxon>Metazoa</taxon>
        <taxon>Ecdysozoa</taxon>
        <taxon>Arthropoda</taxon>
        <taxon>Hexapoda</taxon>
        <taxon>Insecta</taxon>
        <taxon>Pterygota</taxon>
        <taxon>Neoptera</taxon>
        <taxon>Paraneoptera</taxon>
        <taxon>Hemiptera</taxon>
        <taxon>Auchenorrhyncha</taxon>
        <taxon>Cercopoidea</taxon>
        <taxon>Clastopteridae</taxon>
        <taxon>Clastoptera</taxon>
    </lineage>
</organism>
<protein>
    <recommendedName>
        <fullName evidence="4">RING-type domain-containing protein</fullName>
    </recommendedName>
</protein>
<dbReference type="GO" id="GO:0008270">
    <property type="term" value="F:zinc ion binding"/>
    <property type="evidence" value="ECO:0007669"/>
    <property type="project" value="UniProtKB-KW"/>
</dbReference>
<dbReference type="EMBL" id="GEDC01025779">
    <property type="protein sequence ID" value="JAS11519.1"/>
    <property type="molecule type" value="Transcribed_RNA"/>
</dbReference>
<dbReference type="PANTHER" id="PTHR45877">
    <property type="entry name" value="E3 UBIQUITIN-PROTEIN LIGASE SIAH2"/>
    <property type="match status" value="1"/>
</dbReference>
<dbReference type="GO" id="GO:0016567">
    <property type="term" value="P:protein ubiquitination"/>
    <property type="evidence" value="ECO:0007669"/>
    <property type="project" value="UniProtKB-UniPathway"/>
</dbReference>
<dbReference type="AlphaFoldDB" id="A0A1B6CDI7"/>
<feature type="domain" description="RING-type" evidence="4">
    <location>
        <begin position="39"/>
        <end position="74"/>
    </location>
</feature>
<reference evidence="5" key="1">
    <citation type="submission" date="2015-12" db="EMBL/GenBank/DDBJ databases">
        <title>De novo transcriptome assembly of four potential Pierce s Disease insect vectors from Arizona vineyards.</title>
        <authorList>
            <person name="Tassone E.E."/>
        </authorList>
    </citation>
    <scope>NUCLEOTIDE SEQUENCE</scope>
</reference>
<dbReference type="UniPathway" id="UPA00143"/>
<name>A0A1B6CDI7_9HEMI</name>
<dbReference type="PROSITE" id="PS50089">
    <property type="entry name" value="ZF_RING_2"/>
    <property type="match status" value="1"/>
</dbReference>
<evidence type="ECO:0000313" key="5">
    <source>
        <dbReference type="EMBL" id="JAS11519.1"/>
    </source>
</evidence>
<keyword evidence="1 3" id="KW-0863">Zinc-finger</keyword>
<feature type="non-terminal residue" evidence="5">
    <location>
        <position position="1"/>
    </location>
</feature>
<evidence type="ECO:0000256" key="1">
    <source>
        <dbReference type="ARBA" id="ARBA00022771"/>
    </source>
</evidence>
<keyword evidence="1 3" id="KW-0479">Metal-binding</keyword>
<evidence type="ECO:0000256" key="3">
    <source>
        <dbReference type="PROSITE-ProRule" id="PRU00175"/>
    </source>
</evidence>
<keyword evidence="2" id="KW-0862">Zinc</keyword>
<dbReference type="SUPFAM" id="SSF49599">
    <property type="entry name" value="TRAF domain-like"/>
    <property type="match status" value="1"/>
</dbReference>
<dbReference type="GO" id="GO:0043161">
    <property type="term" value="P:proteasome-mediated ubiquitin-dependent protein catabolic process"/>
    <property type="evidence" value="ECO:0007669"/>
    <property type="project" value="TreeGrafter"/>
</dbReference>
<evidence type="ECO:0000259" key="4">
    <source>
        <dbReference type="PROSITE" id="PS50089"/>
    </source>
</evidence>
<dbReference type="InterPro" id="IPR001841">
    <property type="entry name" value="Znf_RING"/>
</dbReference>
<dbReference type="InterPro" id="IPR004162">
    <property type="entry name" value="SINA-like_animal"/>
</dbReference>
<feature type="non-terminal residue" evidence="5">
    <location>
        <position position="312"/>
    </location>
</feature>
<dbReference type="GO" id="GO:0005737">
    <property type="term" value="C:cytoplasm"/>
    <property type="evidence" value="ECO:0007669"/>
    <property type="project" value="TreeGrafter"/>
</dbReference>
<dbReference type="Gene3D" id="3.30.40.10">
    <property type="entry name" value="Zinc/RING finger domain, C3HC4 (zinc finger)"/>
    <property type="match status" value="2"/>
</dbReference>